<organism evidence="1 2">
    <name type="scientific">Chelonia mydas</name>
    <name type="common">Green sea-turtle</name>
    <name type="synonym">Chelonia agassizi</name>
    <dbReference type="NCBI Taxonomy" id="8469"/>
    <lineage>
        <taxon>Eukaryota</taxon>
        <taxon>Metazoa</taxon>
        <taxon>Chordata</taxon>
        <taxon>Craniata</taxon>
        <taxon>Vertebrata</taxon>
        <taxon>Euteleostomi</taxon>
        <taxon>Archelosauria</taxon>
        <taxon>Testudinata</taxon>
        <taxon>Testudines</taxon>
        <taxon>Cryptodira</taxon>
        <taxon>Durocryptodira</taxon>
        <taxon>Americhelydia</taxon>
        <taxon>Chelonioidea</taxon>
        <taxon>Cheloniidae</taxon>
        <taxon>Chelonia</taxon>
    </lineage>
</organism>
<gene>
    <name evidence="1" type="ORF">UY3_07461</name>
</gene>
<evidence type="ECO:0000313" key="1">
    <source>
        <dbReference type="EMBL" id="EMP35497.1"/>
    </source>
</evidence>
<dbReference type="Proteomes" id="UP000031443">
    <property type="component" value="Unassembled WGS sequence"/>
</dbReference>
<keyword evidence="2" id="KW-1185">Reference proteome</keyword>
<evidence type="ECO:0000313" key="2">
    <source>
        <dbReference type="Proteomes" id="UP000031443"/>
    </source>
</evidence>
<sequence length="93" mass="10152">MARGGRGVNGGAAAVDPVPRRRKLFNYVLLDLVQEVQDVSGLVYKENLFNYVLLDLVQEVQDVSGLVYKENVQSEALPYSSSPRGGISDLLAI</sequence>
<protein>
    <submittedName>
        <fullName evidence="1">Uncharacterized protein</fullName>
    </submittedName>
</protein>
<reference evidence="2" key="1">
    <citation type="journal article" date="2013" name="Nat. Genet.">
        <title>The draft genomes of soft-shell turtle and green sea turtle yield insights into the development and evolution of the turtle-specific body plan.</title>
        <authorList>
            <person name="Wang Z."/>
            <person name="Pascual-Anaya J."/>
            <person name="Zadissa A."/>
            <person name="Li W."/>
            <person name="Niimura Y."/>
            <person name="Huang Z."/>
            <person name="Li C."/>
            <person name="White S."/>
            <person name="Xiong Z."/>
            <person name="Fang D."/>
            <person name="Wang B."/>
            <person name="Ming Y."/>
            <person name="Chen Y."/>
            <person name="Zheng Y."/>
            <person name="Kuraku S."/>
            <person name="Pignatelli M."/>
            <person name="Herrero J."/>
            <person name="Beal K."/>
            <person name="Nozawa M."/>
            <person name="Li Q."/>
            <person name="Wang J."/>
            <person name="Zhang H."/>
            <person name="Yu L."/>
            <person name="Shigenobu S."/>
            <person name="Wang J."/>
            <person name="Liu J."/>
            <person name="Flicek P."/>
            <person name="Searle S."/>
            <person name="Wang J."/>
            <person name="Kuratani S."/>
            <person name="Yin Y."/>
            <person name="Aken B."/>
            <person name="Zhang G."/>
            <person name="Irie N."/>
        </authorList>
    </citation>
    <scope>NUCLEOTIDE SEQUENCE [LARGE SCALE GENOMIC DNA]</scope>
</reference>
<name>M7C4S4_CHEMY</name>
<dbReference type="AlphaFoldDB" id="M7C4S4"/>
<proteinExistence type="predicted"/>
<accession>M7C4S4</accession>
<dbReference type="EMBL" id="KB528689">
    <property type="protein sequence ID" value="EMP35497.1"/>
    <property type="molecule type" value="Genomic_DNA"/>
</dbReference>